<organism evidence="1">
    <name type="scientific">Telmatobacter sp. DSM 110680</name>
    <dbReference type="NCBI Taxonomy" id="3036704"/>
    <lineage>
        <taxon>Bacteria</taxon>
        <taxon>Pseudomonadati</taxon>
        <taxon>Acidobacteriota</taxon>
        <taxon>Terriglobia</taxon>
        <taxon>Terriglobales</taxon>
        <taxon>Acidobacteriaceae</taxon>
        <taxon>Telmatobacter</taxon>
    </lineage>
</organism>
<proteinExistence type="predicted"/>
<dbReference type="InterPro" id="IPR037079">
    <property type="entry name" value="AF2212/PG0164-like_sf"/>
</dbReference>
<dbReference type="InterPro" id="IPR015018">
    <property type="entry name" value="DUF1905"/>
</dbReference>
<sequence length="88" mass="9881">MLNKRFTAKLEKSPSKGGWTYVVWPESAEFFGTRGLVKVRGKVDGVPFESSFMALGDGRHKLPVKEETRKRIGKDVGDTVSVLLEERI</sequence>
<dbReference type="EMBL" id="CP121196">
    <property type="protein sequence ID" value="XBH16570.1"/>
    <property type="molecule type" value="Genomic_DNA"/>
</dbReference>
<reference evidence="1" key="1">
    <citation type="submission" date="2023-03" db="EMBL/GenBank/DDBJ databases">
        <title>Edaphobacter sp.</title>
        <authorList>
            <person name="Huber K.J."/>
            <person name="Papendorf J."/>
            <person name="Pilke C."/>
            <person name="Bunk B."/>
            <person name="Sproeer C."/>
            <person name="Pester M."/>
        </authorList>
    </citation>
    <scope>NUCLEOTIDE SEQUENCE</scope>
    <source>
        <strain evidence="1">DSM 110680</strain>
    </source>
</reference>
<gene>
    <name evidence="1" type="ORF">P8935_18590</name>
</gene>
<dbReference type="AlphaFoldDB" id="A0AAU7DG01"/>
<dbReference type="SUPFAM" id="SSF141694">
    <property type="entry name" value="AF2212/PG0164-like"/>
    <property type="match status" value="1"/>
</dbReference>
<protein>
    <submittedName>
        <fullName evidence="1">DUF1905 domain-containing protein</fullName>
    </submittedName>
</protein>
<dbReference type="Gene3D" id="2.40.30.100">
    <property type="entry name" value="AF2212/PG0164-like"/>
    <property type="match status" value="1"/>
</dbReference>
<dbReference type="RefSeq" id="WP_348261799.1">
    <property type="nucleotide sequence ID" value="NZ_CP121196.1"/>
</dbReference>
<evidence type="ECO:0000313" key="1">
    <source>
        <dbReference type="EMBL" id="XBH16570.1"/>
    </source>
</evidence>
<name>A0AAU7DG01_9BACT</name>
<accession>A0AAU7DG01</accession>
<dbReference type="Pfam" id="PF08922">
    <property type="entry name" value="DUF1905"/>
    <property type="match status" value="1"/>
</dbReference>